<accession>A0A8I1MDY9</accession>
<dbReference type="Proteomes" id="UP000664578">
    <property type="component" value="Unassembled WGS sequence"/>
</dbReference>
<comment type="caution">
    <text evidence="1">The sequence shown here is derived from an EMBL/GenBank/DDBJ whole genome shotgun (WGS) entry which is preliminary data.</text>
</comment>
<evidence type="ECO:0000313" key="1">
    <source>
        <dbReference type="EMBL" id="MBN8250903.1"/>
    </source>
</evidence>
<protein>
    <submittedName>
        <fullName evidence="1">Uncharacterized protein</fullName>
    </submittedName>
</protein>
<gene>
    <name evidence="1" type="ORF">JF537_04830</name>
</gene>
<evidence type="ECO:0000313" key="2">
    <source>
        <dbReference type="Proteomes" id="UP000664578"/>
    </source>
</evidence>
<name>A0A8I1MDY9_9BACI</name>
<proteinExistence type="predicted"/>
<dbReference type="RefSeq" id="WP_206782254.1">
    <property type="nucleotide sequence ID" value="NZ_CM125968.1"/>
</dbReference>
<organism evidence="1 2">
    <name type="scientific">Priestia flexa</name>
    <dbReference type="NCBI Taxonomy" id="86664"/>
    <lineage>
        <taxon>Bacteria</taxon>
        <taxon>Bacillati</taxon>
        <taxon>Bacillota</taxon>
        <taxon>Bacilli</taxon>
        <taxon>Bacillales</taxon>
        <taxon>Bacillaceae</taxon>
        <taxon>Priestia</taxon>
    </lineage>
</organism>
<dbReference type="AlphaFoldDB" id="A0A8I1MDY9"/>
<dbReference type="EMBL" id="JAEMWV010000002">
    <property type="protein sequence ID" value="MBN8250903.1"/>
    <property type="molecule type" value="Genomic_DNA"/>
</dbReference>
<reference evidence="1" key="1">
    <citation type="submission" date="2020-12" db="EMBL/GenBank/DDBJ databases">
        <title>PHA producing bacteria isolated from mangrove.</title>
        <authorList>
            <person name="Zheng W."/>
            <person name="Yu S."/>
            <person name="Huang Y."/>
        </authorList>
    </citation>
    <scope>NUCLEOTIDE SEQUENCE</scope>
    <source>
        <strain evidence="1">GN22-4</strain>
    </source>
</reference>
<dbReference type="GeneID" id="93681423"/>
<sequence>MWVVTIYSSQNEMRMFEFESEQEARTVFEKEKGYKILSQVLYPSNPSLALTVV</sequence>